<name>A0A9K3LKA6_9STRA</name>
<dbReference type="Proteomes" id="UP000693970">
    <property type="component" value="Unassembled WGS sequence"/>
</dbReference>
<feature type="region of interest" description="Disordered" evidence="1">
    <location>
        <begin position="1"/>
        <end position="32"/>
    </location>
</feature>
<gene>
    <name evidence="2" type="ORF">IV203_026528</name>
</gene>
<evidence type="ECO:0000313" key="2">
    <source>
        <dbReference type="EMBL" id="KAG7363168.1"/>
    </source>
</evidence>
<accession>A0A9K3LKA6</accession>
<protein>
    <submittedName>
        <fullName evidence="2">Uncharacterized protein</fullName>
    </submittedName>
</protein>
<organism evidence="2 3">
    <name type="scientific">Nitzschia inconspicua</name>
    <dbReference type="NCBI Taxonomy" id="303405"/>
    <lineage>
        <taxon>Eukaryota</taxon>
        <taxon>Sar</taxon>
        <taxon>Stramenopiles</taxon>
        <taxon>Ochrophyta</taxon>
        <taxon>Bacillariophyta</taxon>
        <taxon>Bacillariophyceae</taxon>
        <taxon>Bacillariophycidae</taxon>
        <taxon>Bacillariales</taxon>
        <taxon>Bacillariaceae</taxon>
        <taxon>Nitzschia</taxon>
    </lineage>
</organism>
<comment type="caution">
    <text evidence="2">The sequence shown here is derived from an EMBL/GenBank/DDBJ whole genome shotgun (WGS) entry which is preliminary data.</text>
</comment>
<reference evidence="2" key="1">
    <citation type="journal article" date="2021" name="Sci. Rep.">
        <title>Diploid genomic architecture of Nitzschia inconspicua, an elite biomass production diatom.</title>
        <authorList>
            <person name="Oliver A."/>
            <person name="Podell S."/>
            <person name="Pinowska A."/>
            <person name="Traller J.C."/>
            <person name="Smith S.R."/>
            <person name="McClure R."/>
            <person name="Beliaev A."/>
            <person name="Bohutskyi P."/>
            <person name="Hill E.A."/>
            <person name="Rabines A."/>
            <person name="Zheng H."/>
            <person name="Allen L.Z."/>
            <person name="Kuo A."/>
            <person name="Grigoriev I.V."/>
            <person name="Allen A.E."/>
            <person name="Hazlebeck D."/>
            <person name="Allen E.E."/>
        </authorList>
    </citation>
    <scope>NUCLEOTIDE SEQUENCE</scope>
    <source>
        <strain evidence="2">Hildebrandi</strain>
    </source>
</reference>
<feature type="compositionally biased region" description="Low complexity" evidence="1">
    <location>
        <begin position="8"/>
        <end position="22"/>
    </location>
</feature>
<evidence type="ECO:0000313" key="3">
    <source>
        <dbReference type="Proteomes" id="UP000693970"/>
    </source>
</evidence>
<proteinExistence type="predicted"/>
<keyword evidence="3" id="KW-1185">Reference proteome</keyword>
<evidence type="ECO:0000256" key="1">
    <source>
        <dbReference type="SAM" id="MobiDB-lite"/>
    </source>
</evidence>
<sequence length="70" mass="7173">MVDGAVTSSMASTLSSALSLSLRSEEEDDDEDEKLLLEAEVAAAAKAVNPTTLPVLVEGAILSVATKVLV</sequence>
<dbReference type="EMBL" id="JAGRRH010000010">
    <property type="protein sequence ID" value="KAG7363168.1"/>
    <property type="molecule type" value="Genomic_DNA"/>
</dbReference>
<dbReference type="AlphaFoldDB" id="A0A9K3LKA6"/>
<reference evidence="2" key="2">
    <citation type="submission" date="2021-04" db="EMBL/GenBank/DDBJ databases">
        <authorList>
            <person name="Podell S."/>
        </authorList>
    </citation>
    <scope>NUCLEOTIDE SEQUENCE</scope>
    <source>
        <strain evidence="2">Hildebrandi</strain>
    </source>
</reference>